<accession>A0A0F9C9E2</accession>
<organism evidence="2">
    <name type="scientific">marine sediment metagenome</name>
    <dbReference type="NCBI Taxonomy" id="412755"/>
    <lineage>
        <taxon>unclassified sequences</taxon>
        <taxon>metagenomes</taxon>
        <taxon>ecological metagenomes</taxon>
    </lineage>
</organism>
<evidence type="ECO:0000259" key="1">
    <source>
        <dbReference type="SMART" id="SM00507"/>
    </source>
</evidence>
<proteinExistence type="predicted"/>
<gene>
    <name evidence="2" type="ORF">LCGC14_2349870</name>
</gene>
<reference evidence="2" key="1">
    <citation type="journal article" date="2015" name="Nature">
        <title>Complex archaea that bridge the gap between prokaryotes and eukaryotes.</title>
        <authorList>
            <person name="Spang A."/>
            <person name="Saw J.H."/>
            <person name="Jorgensen S.L."/>
            <person name="Zaremba-Niedzwiedzka K."/>
            <person name="Martijn J."/>
            <person name="Lind A.E."/>
            <person name="van Eijk R."/>
            <person name="Schleper C."/>
            <person name="Guy L."/>
            <person name="Ettema T.J."/>
        </authorList>
    </citation>
    <scope>NUCLEOTIDE SEQUENCE</scope>
</reference>
<dbReference type="SMART" id="SM00507">
    <property type="entry name" value="HNHc"/>
    <property type="match status" value="1"/>
</dbReference>
<dbReference type="CDD" id="cd00085">
    <property type="entry name" value="HNHc"/>
    <property type="match status" value="1"/>
</dbReference>
<dbReference type="AlphaFoldDB" id="A0A0F9C9E2"/>
<name>A0A0F9C9E2_9ZZZZ</name>
<comment type="caution">
    <text evidence="2">The sequence shown here is derived from an EMBL/GenBank/DDBJ whole genome shotgun (WGS) entry which is preliminary data.</text>
</comment>
<dbReference type="EMBL" id="LAZR01034187">
    <property type="protein sequence ID" value="KKL46013.1"/>
    <property type="molecule type" value="Genomic_DNA"/>
</dbReference>
<dbReference type="InterPro" id="IPR003615">
    <property type="entry name" value="HNH_nuc"/>
</dbReference>
<evidence type="ECO:0000313" key="2">
    <source>
        <dbReference type="EMBL" id="KKL46013.1"/>
    </source>
</evidence>
<protein>
    <recommendedName>
        <fullName evidence="1">HNH nuclease domain-containing protein</fullName>
    </recommendedName>
</protein>
<sequence length="213" mass="25331">MHWSKNPQMRKKVLEKIVGTQFKKGQPPLKGMLGKKQTDIWKKEQSERLKEQYSSGKRISYFKDRISWNKGKKGLQVVWNKGIKGSIKPNKTSFKEGKKNMNWQGGKSFEPYDRTFNNKFKRLIRKRDNQICMLCKIHREKLNRALDVHHIDYDKLLSIPQNCISLCLSCHIKTNGNRKQWIYFFQSLLNKLYDYQYENGKIILEIKSGQEDL</sequence>
<feature type="domain" description="HNH nuclease" evidence="1">
    <location>
        <begin position="119"/>
        <end position="172"/>
    </location>
</feature>